<dbReference type="GO" id="GO:0016747">
    <property type="term" value="F:acyltransferase activity, transferring groups other than amino-acyl groups"/>
    <property type="evidence" value="ECO:0007669"/>
    <property type="project" value="UniProtKB-ARBA"/>
</dbReference>
<keyword evidence="3" id="KW-0732">Signal</keyword>
<feature type="chain" id="PRO_5044888893" evidence="3">
    <location>
        <begin position="24"/>
        <end position="119"/>
    </location>
</feature>
<protein>
    <submittedName>
        <fullName evidence="4">Uncharacterized protein</fullName>
    </submittedName>
</protein>
<dbReference type="PANTHER" id="PTHR31625">
    <property type="match status" value="1"/>
</dbReference>
<keyword evidence="5" id="KW-1185">Reference proteome</keyword>
<comment type="caution">
    <text evidence="4">The sequence shown here is derived from an EMBL/GenBank/DDBJ whole genome shotgun (WGS) entry which is preliminary data.</text>
</comment>
<keyword evidence="2" id="KW-0012">Acyltransferase</keyword>
<name>A0ABD2YQX6_9GENT</name>
<evidence type="ECO:0000256" key="3">
    <source>
        <dbReference type="SAM" id="SignalP"/>
    </source>
</evidence>
<evidence type="ECO:0000313" key="4">
    <source>
        <dbReference type="EMBL" id="KAL3508545.1"/>
    </source>
</evidence>
<proteinExistence type="predicted"/>
<gene>
    <name evidence="4" type="ORF">ACH5RR_027946</name>
</gene>
<organism evidence="4 5">
    <name type="scientific">Cinchona calisaya</name>
    <dbReference type="NCBI Taxonomy" id="153742"/>
    <lineage>
        <taxon>Eukaryota</taxon>
        <taxon>Viridiplantae</taxon>
        <taxon>Streptophyta</taxon>
        <taxon>Embryophyta</taxon>
        <taxon>Tracheophyta</taxon>
        <taxon>Spermatophyta</taxon>
        <taxon>Magnoliopsida</taxon>
        <taxon>eudicotyledons</taxon>
        <taxon>Gunneridae</taxon>
        <taxon>Pentapetalae</taxon>
        <taxon>asterids</taxon>
        <taxon>lamiids</taxon>
        <taxon>Gentianales</taxon>
        <taxon>Rubiaceae</taxon>
        <taxon>Cinchonoideae</taxon>
        <taxon>Cinchoneae</taxon>
        <taxon>Cinchona</taxon>
    </lineage>
</organism>
<sequence>MPKLSSFVVICAFVWTCLLKSGALHYKNMEENEIHYFCFPADVRARLETPLPNNYFGNCPVACLAKVVHAQVIGNEGLVIAAAAIGEAIEKMMHKEEVSLELVKSFVSQFKEEDWLRSL</sequence>
<reference evidence="4 5" key="1">
    <citation type="submission" date="2024-11" db="EMBL/GenBank/DDBJ databases">
        <title>A near-complete genome assembly of Cinchona calisaya.</title>
        <authorList>
            <person name="Lian D.C."/>
            <person name="Zhao X.W."/>
            <person name="Wei L."/>
        </authorList>
    </citation>
    <scope>NUCLEOTIDE SEQUENCE [LARGE SCALE GENOMIC DNA]</scope>
    <source>
        <tissue evidence="4">Nenye</tissue>
    </source>
</reference>
<dbReference type="InterPro" id="IPR023213">
    <property type="entry name" value="CAT-like_dom_sf"/>
</dbReference>
<dbReference type="InterPro" id="IPR051504">
    <property type="entry name" value="Plant_metabolite_acyltrans"/>
</dbReference>
<dbReference type="AlphaFoldDB" id="A0ABD2YQX6"/>
<dbReference type="Proteomes" id="UP001630127">
    <property type="component" value="Unassembled WGS sequence"/>
</dbReference>
<dbReference type="EMBL" id="JBJUIK010000012">
    <property type="protein sequence ID" value="KAL3508545.1"/>
    <property type="molecule type" value="Genomic_DNA"/>
</dbReference>
<accession>A0ABD2YQX6</accession>
<keyword evidence="1" id="KW-0808">Transferase</keyword>
<evidence type="ECO:0000256" key="2">
    <source>
        <dbReference type="ARBA" id="ARBA00023315"/>
    </source>
</evidence>
<feature type="signal peptide" evidence="3">
    <location>
        <begin position="1"/>
        <end position="23"/>
    </location>
</feature>
<dbReference type="Gene3D" id="3.30.559.10">
    <property type="entry name" value="Chloramphenicol acetyltransferase-like domain"/>
    <property type="match status" value="1"/>
</dbReference>
<evidence type="ECO:0000256" key="1">
    <source>
        <dbReference type="ARBA" id="ARBA00022679"/>
    </source>
</evidence>
<evidence type="ECO:0000313" key="5">
    <source>
        <dbReference type="Proteomes" id="UP001630127"/>
    </source>
</evidence>
<dbReference type="Pfam" id="PF02458">
    <property type="entry name" value="Transferase"/>
    <property type="match status" value="1"/>
</dbReference>